<proteinExistence type="predicted"/>
<gene>
    <name evidence="2" type="ORF">KK062_07520</name>
</gene>
<organism evidence="2 3">
    <name type="scientific">Dawidia cretensis</name>
    <dbReference type="NCBI Taxonomy" id="2782350"/>
    <lineage>
        <taxon>Bacteria</taxon>
        <taxon>Pseudomonadati</taxon>
        <taxon>Bacteroidota</taxon>
        <taxon>Cytophagia</taxon>
        <taxon>Cytophagales</taxon>
        <taxon>Chryseotaleaceae</taxon>
        <taxon>Dawidia</taxon>
    </lineage>
</organism>
<evidence type="ECO:0000313" key="2">
    <source>
        <dbReference type="EMBL" id="MBT1708065.1"/>
    </source>
</evidence>
<keyword evidence="1" id="KW-0472">Membrane</keyword>
<feature type="transmembrane region" description="Helical" evidence="1">
    <location>
        <begin position="308"/>
        <end position="327"/>
    </location>
</feature>
<dbReference type="AlphaFoldDB" id="A0AAP2DUZ7"/>
<feature type="transmembrane region" description="Helical" evidence="1">
    <location>
        <begin position="106"/>
        <end position="127"/>
    </location>
</feature>
<feature type="transmembrane region" description="Helical" evidence="1">
    <location>
        <begin position="33"/>
        <end position="54"/>
    </location>
</feature>
<comment type="caution">
    <text evidence="2">The sequence shown here is derived from an EMBL/GenBank/DDBJ whole genome shotgun (WGS) entry which is preliminary data.</text>
</comment>
<feature type="transmembrane region" description="Helical" evidence="1">
    <location>
        <begin position="277"/>
        <end position="302"/>
    </location>
</feature>
<reference evidence="2 3" key="1">
    <citation type="submission" date="2021-05" db="EMBL/GenBank/DDBJ databases">
        <title>A Polyphasic approach of four new species of the genus Ohtaekwangia: Ohtaekwangia histidinii sp. nov., Ohtaekwangia cretensis sp. nov., Ohtaekwangia indiensis sp. nov., Ohtaekwangia reichenbachii sp. nov. from diverse environment.</title>
        <authorList>
            <person name="Octaviana S."/>
        </authorList>
    </citation>
    <scope>NUCLEOTIDE SEQUENCE [LARGE SCALE GENOMIC DNA]</scope>
    <source>
        <strain evidence="2 3">PWU5</strain>
    </source>
</reference>
<dbReference type="Proteomes" id="UP001319080">
    <property type="component" value="Unassembled WGS sequence"/>
</dbReference>
<keyword evidence="1" id="KW-1133">Transmembrane helix</keyword>
<dbReference type="RefSeq" id="WP_254083657.1">
    <property type="nucleotide sequence ID" value="NZ_JAHESE010000005.1"/>
</dbReference>
<sequence length="395" mass="44097">MELNRTGMHLGHILVRGADGIIGATVALVEKRYAMVVMPFLAVILSLFFAFPSYDVANKPEMAHSWDAVLLQSHNVLNAVEYDPASHAANIAFRFTPTLLGGLSGIHTLTGFLVFQGVALIVLFVLVGRLFQRLVTDNVVACLLTLATAFVFIGNVLCSDYRGFFDVFAFLFLVAGMLAGPSILTFLFLLLAYFTDERALIASSLVYLFFVFANPRDLTDLKFKHLFFLNKRLVAVLVSWVVYFGIRSYLSHVFGFRTNATGLTDYLALTQGRQINLAPFAVWTGLEGFWILVIVALFVLAYARKYSFAFLFILGMGVIIFVAVCVFDMTRSMAYLLPAIFASLVVLQKTQTERTLRYIALGVLLVCLYPTYYAGGTSDISVFYPMPMQVFRMMR</sequence>
<feature type="transmembrane region" description="Helical" evidence="1">
    <location>
        <begin position="199"/>
        <end position="215"/>
    </location>
</feature>
<feature type="transmembrane region" description="Helical" evidence="1">
    <location>
        <begin position="358"/>
        <end position="385"/>
    </location>
</feature>
<feature type="transmembrane region" description="Helical" evidence="1">
    <location>
        <begin position="169"/>
        <end position="192"/>
    </location>
</feature>
<keyword evidence="3" id="KW-1185">Reference proteome</keyword>
<evidence type="ECO:0000256" key="1">
    <source>
        <dbReference type="SAM" id="Phobius"/>
    </source>
</evidence>
<keyword evidence="1" id="KW-0812">Transmembrane</keyword>
<accession>A0AAP2DUZ7</accession>
<dbReference type="EMBL" id="JAHESE010000005">
    <property type="protein sequence ID" value="MBT1708065.1"/>
    <property type="molecule type" value="Genomic_DNA"/>
</dbReference>
<feature type="transmembrane region" description="Helical" evidence="1">
    <location>
        <begin position="235"/>
        <end position="256"/>
    </location>
</feature>
<name>A0AAP2DUZ7_9BACT</name>
<protein>
    <submittedName>
        <fullName evidence="2">Uncharacterized protein</fullName>
    </submittedName>
</protein>
<evidence type="ECO:0000313" key="3">
    <source>
        <dbReference type="Proteomes" id="UP001319080"/>
    </source>
</evidence>
<feature type="transmembrane region" description="Helical" evidence="1">
    <location>
        <begin position="139"/>
        <end position="157"/>
    </location>
</feature>